<feature type="region of interest" description="Disordered" evidence="5">
    <location>
        <begin position="222"/>
        <end position="248"/>
    </location>
</feature>
<dbReference type="AlphaFoldDB" id="T1JUW2"/>
<dbReference type="PROSITE" id="PS50103">
    <property type="entry name" value="ZF_C3H1"/>
    <property type="match status" value="1"/>
</dbReference>
<evidence type="ECO:0000256" key="3">
    <source>
        <dbReference type="ARBA" id="ARBA00022833"/>
    </source>
</evidence>
<name>T1JUW2_TETUR</name>
<protein>
    <recommendedName>
        <fullName evidence="10">RING finger protein 113A</fullName>
    </recommendedName>
</protein>
<evidence type="ECO:0000259" key="7">
    <source>
        <dbReference type="PROSITE" id="PS50103"/>
    </source>
</evidence>
<dbReference type="STRING" id="32264.T1JUW2"/>
<dbReference type="SMART" id="SM00356">
    <property type="entry name" value="ZnF_C3H1"/>
    <property type="match status" value="1"/>
</dbReference>
<dbReference type="InterPro" id="IPR000571">
    <property type="entry name" value="Znf_CCCH"/>
</dbReference>
<dbReference type="GO" id="GO:0005684">
    <property type="term" value="C:U2-type spliceosomal complex"/>
    <property type="evidence" value="ECO:0007669"/>
    <property type="project" value="TreeGrafter"/>
</dbReference>
<keyword evidence="1 4" id="KW-0479">Metal-binding</keyword>
<accession>T1JUW2</accession>
<dbReference type="InterPro" id="IPR001841">
    <property type="entry name" value="Znf_RING"/>
</dbReference>
<proteinExistence type="predicted"/>
<dbReference type="KEGG" id="tut:107371149"/>
<dbReference type="InterPro" id="IPR036855">
    <property type="entry name" value="Znf_CCCH_sf"/>
</dbReference>
<evidence type="ECO:0000256" key="1">
    <source>
        <dbReference type="ARBA" id="ARBA00022723"/>
    </source>
</evidence>
<evidence type="ECO:0008006" key="10">
    <source>
        <dbReference type="Google" id="ProtNLM"/>
    </source>
</evidence>
<dbReference type="SUPFAM" id="SSF57850">
    <property type="entry name" value="RING/U-box"/>
    <property type="match status" value="1"/>
</dbReference>
<evidence type="ECO:0000313" key="9">
    <source>
        <dbReference type="Proteomes" id="UP000015104"/>
    </source>
</evidence>
<feature type="domain" description="C3H1-type" evidence="7">
    <location>
        <begin position="113"/>
        <end position="141"/>
    </location>
</feature>
<feature type="zinc finger region" description="C3H1-type" evidence="4">
    <location>
        <begin position="113"/>
        <end position="141"/>
    </location>
</feature>
<feature type="domain" description="RING-type" evidence="6">
    <location>
        <begin position="177"/>
        <end position="215"/>
    </location>
</feature>
<feature type="compositionally biased region" description="Basic and acidic residues" evidence="5">
    <location>
        <begin position="61"/>
        <end position="72"/>
    </location>
</feature>
<keyword evidence="3 4" id="KW-0862">Zinc</keyword>
<dbReference type="Proteomes" id="UP000015104">
    <property type="component" value="Unassembled WGS sequence"/>
</dbReference>
<dbReference type="Gene3D" id="3.30.40.10">
    <property type="entry name" value="Zinc/RING finger domain, C3HC4 (zinc finger)"/>
    <property type="match status" value="1"/>
</dbReference>
<evidence type="ECO:0000313" key="8">
    <source>
        <dbReference type="EnsemblMetazoa" id="tetur02g02390.1"/>
    </source>
</evidence>
<dbReference type="EMBL" id="CAEY01000784">
    <property type="status" value="NOT_ANNOTATED_CDS"/>
    <property type="molecule type" value="Genomic_DNA"/>
</dbReference>
<dbReference type="InterPro" id="IPR013083">
    <property type="entry name" value="Znf_RING/FYVE/PHD"/>
</dbReference>
<feature type="region of interest" description="Disordered" evidence="5">
    <location>
        <begin position="1"/>
        <end position="79"/>
    </location>
</feature>
<reference evidence="8" key="2">
    <citation type="submission" date="2015-06" db="UniProtKB">
        <authorList>
            <consortium name="EnsemblMetazoa"/>
        </authorList>
    </citation>
    <scope>IDENTIFICATION</scope>
</reference>
<dbReference type="OMA" id="ERQIDND"/>
<dbReference type="GO" id="GO:0008270">
    <property type="term" value="F:zinc ion binding"/>
    <property type="evidence" value="ECO:0007669"/>
    <property type="project" value="UniProtKB-KW"/>
</dbReference>
<dbReference type="PROSITE" id="PS50089">
    <property type="entry name" value="ZF_RING_2"/>
    <property type="match status" value="1"/>
</dbReference>
<evidence type="ECO:0000256" key="4">
    <source>
        <dbReference type="PROSITE-ProRule" id="PRU00723"/>
    </source>
</evidence>
<dbReference type="OrthoDB" id="25761at2759"/>
<evidence type="ECO:0000256" key="5">
    <source>
        <dbReference type="SAM" id="MobiDB-lite"/>
    </source>
</evidence>
<dbReference type="SUPFAM" id="SSF90229">
    <property type="entry name" value="CCCH zinc finger"/>
    <property type="match status" value="1"/>
</dbReference>
<dbReference type="SMART" id="SM00184">
    <property type="entry name" value="RING"/>
    <property type="match status" value="1"/>
</dbReference>
<dbReference type="PANTHER" id="PTHR12930">
    <property type="entry name" value="ZINC FINGER PROTEIN 183"/>
    <property type="match status" value="1"/>
</dbReference>
<dbReference type="CDD" id="cd16539">
    <property type="entry name" value="RING-HC_RNF113A_B"/>
    <property type="match status" value="1"/>
</dbReference>
<dbReference type="Pfam" id="PF13923">
    <property type="entry name" value="zf-C3HC4_2"/>
    <property type="match status" value="1"/>
</dbReference>
<organism evidence="8 9">
    <name type="scientific">Tetranychus urticae</name>
    <name type="common">Two-spotted spider mite</name>
    <dbReference type="NCBI Taxonomy" id="32264"/>
    <lineage>
        <taxon>Eukaryota</taxon>
        <taxon>Metazoa</taxon>
        <taxon>Ecdysozoa</taxon>
        <taxon>Arthropoda</taxon>
        <taxon>Chelicerata</taxon>
        <taxon>Arachnida</taxon>
        <taxon>Acari</taxon>
        <taxon>Acariformes</taxon>
        <taxon>Trombidiformes</taxon>
        <taxon>Prostigmata</taxon>
        <taxon>Eleutherengona</taxon>
        <taxon>Raphignathae</taxon>
        <taxon>Tetranychoidea</taxon>
        <taxon>Tetranychidae</taxon>
        <taxon>Tetranychus</taxon>
    </lineage>
</organism>
<dbReference type="Pfam" id="PF00642">
    <property type="entry name" value="zf-CCCH"/>
    <property type="match status" value="1"/>
</dbReference>
<feature type="compositionally biased region" description="Basic residues" evidence="5">
    <location>
        <begin position="1"/>
        <end position="10"/>
    </location>
</feature>
<dbReference type="EnsemblMetazoa" id="tetur02g02390.1">
    <property type="protein sequence ID" value="tetur02g02390.1"/>
    <property type="gene ID" value="tetur02g02390"/>
</dbReference>
<dbReference type="PANTHER" id="PTHR12930:SF0">
    <property type="entry name" value="RING FINGER PROTEIN 113B"/>
    <property type="match status" value="1"/>
</dbReference>
<keyword evidence="9" id="KW-1185">Reference proteome</keyword>
<evidence type="ECO:0000256" key="2">
    <source>
        <dbReference type="ARBA" id="ARBA00022771"/>
    </source>
</evidence>
<dbReference type="HOGENOM" id="CLU_050460_1_0_1"/>
<dbReference type="eggNOG" id="KOG1813">
    <property type="taxonomic scope" value="Eukaryota"/>
</dbReference>
<sequence length="248" mass="28250">MFKKPKKINFKKRETPDSSSSEEEETIIYKPTKKACIKRVPRESSDESNSEDESAVSVSYENDKSVVREGPKDMGATSERQIDNDKEAVKGNKFLAKGPLKAPSNIRSTVRWDYQPDICKDYKETGFCGFGDSCIFLHDRSDYKAGWQLEAEARKGTYGEDNINYEITETKEIPFKCLICMNGFTDPVVTRCEHYFCEKCFLEHYKKSTKCFACKAPTNGSFKPANIFKSTPSNKKKEEDSDDSDDDS</sequence>
<gene>
    <name evidence="8" type="primary">107371149</name>
</gene>
<dbReference type="GO" id="GO:0034247">
    <property type="term" value="P:snoRNA splicing"/>
    <property type="evidence" value="ECO:0007669"/>
    <property type="project" value="TreeGrafter"/>
</dbReference>
<dbReference type="InterPro" id="IPR039971">
    <property type="entry name" value="CWC24-like"/>
</dbReference>
<evidence type="ECO:0000259" key="6">
    <source>
        <dbReference type="PROSITE" id="PS50089"/>
    </source>
</evidence>
<keyword evidence="2 4" id="KW-0863">Zinc-finger</keyword>
<reference evidence="9" key="1">
    <citation type="submission" date="2011-08" db="EMBL/GenBank/DDBJ databases">
        <authorList>
            <person name="Rombauts S."/>
        </authorList>
    </citation>
    <scope>NUCLEOTIDE SEQUENCE</scope>
    <source>
        <strain evidence="9">London</strain>
    </source>
</reference>